<keyword evidence="1" id="KW-0732">Signal</keyword>
<dbReference type="InterPro" id="IPR014756">
    <property type="entry name" value="Ig_E-set"/>
</dbReference>
<dbReference type="InterPro" id="IPR013783">
    <property type="entry name" value="Ig-like_fold"/>
</dbReference>
<evidence type="ECO:0000313" key="4">
    <source>
        <dbReference type="Proteomes" id="UP000290189"/>
    </source>
</evidence>
<dbReference type="PANTHER" id="PTHR46769:SF2">
    <property type="entry name" value="FIBROCYSTIN-L ISOFORM 2 PRECURSOR-RELATED"/>
    <property type="match status" value="1"/>
</dbReference>
<dbReference type="Gene3D" id="2.60.40.10">
    <property type="entry name" value="Immunoglobulins"/>
    <property type="match status" value="3"/>
</dbReference>
<geneLocation type="mitochondrion" evidence="3"/>
<organism evidence="3 4">
    <name type="scientific">Plasmodiophora brassicae</name>
    <name type="common">Clubroot disease agent</name>
    <dbReference type="NCBI Taxonomy" id="37360"/>
    <lineage>
        <taxon>Eukaryota</taxon>
        <taxon>Sar</taxon>
        <taxon>Rhizaria</taxon>
        <taxon>Endomyxa</taxon>
        <taxon>Phytomyxea</taxon>
        <taxon>Plasmodiophorida</taxon>
        <taxon>Plasmodiophoridae</taxon>
        <taxon>Plasmodiophora</taxon>
    </lineage>
</organism>
<dbReference type="AlphaFoldDB" id="A0A3P3YAS4"/>
<dbReference type="SMART" id="SM00429">
    <property type="entry name" value="IPT"/>
    <property type="match status" value="2"/>
</dbReference>
<dbReference type="InterPro" id="IPR002909">
    <property type="entry name" value="IPT_dom"/>
</dbReference>
<dbReference type="SUPFAM" id="SSF81296">
    <property type="entry name" value="E set domains"/>
    <property type="match status" value="3"/>
</dbReference>
<name>A0A3P3YAS4_PLABS</name>
<sequence>MPGAVNCYGILSCAASLSATALSVTPPLGQIGSVVSVYGSGFLNSTSLACSFGGVTSPSLYISSTSASCQVPAATGQFAPGLTDTTVIVKVSNNGQDYAGSASFLFEQGTAPYPVAITPTSGETTGGTWITITGRNIHSSFSLCACLFDERLASAPGVCMSSTSMKCQTPSFPSAANVTVRITDNNGTDWSLPTVMYRIRELRHAYLFLRYLAVISSDFHIQHFSGLFDACCWVSRDCEADDQQQRNGPECELYVFLLCCTDYNIGVTALGSGVRKHNCYVHWFELRKHWVDVNLQIRDNAATMGTVSVSARINAADDIPGSAINFRFVNSIVLSSVSPNMVPTVGGITITVLGAGFVSHPLLQCIFCSAVRSVATFISSQQIQCPLPNLLPGVCSVEVSYNDEQFSSSDVKLKVFSDTVSWFAPKVAPLSGGTVVSIHLQFIDIMQYATASAKHCSVCRFAKFRCKLDSIVLWNVYFQGCTGDNFRQSTEWASWYSHYY</sequence>
<dbReference type="CDD" id="cd00102">
    <property type="entry name" value="IPT"/>
    <property type="match status" value="1"/>
</dbReference>
<proteinExistence type="predicted"/>
<evidence type="ECO:0000259" key="2">
    <source>
        <dbReference type="SMART" id="SM00429"/>
    </source>
</evidence>
<reference evidence="3 4" key="1">
    <citation type="submission" date="2018-03" db="EMBL/GenBank/DDBJ databases">
        <authorList>
            <person name="Fogelqvist J."/>
        </authorList>
    </citation>
    <scope>NUCLEOTIDE SEQUENCE [LARGE SCALE GENOMIC DNA]</scope>
</reference>
<feature type="domain" description="IPT/TIG" evidence="2">
    <location>
        <begin position="111"/>
        <end position="200"/>
    </location>
</feature>
<evidence type="ECO:0000256" key="1">
    <source>
        <dbReference type="ARBA" id="ARBA00022729"/>
    </source>
</evidence>
<dbReference type="InterPro" id="IPR052387">
    <property type="entry name" value="Fibrocystin"/>
</dbReference>
<evidence type="ECO:0000313" key="3">
    <source>
        <dbReference type="EMBL" id="SPQ97268.1"/>
    </source>
</evidence>
<dbReference type="Pfam" id="PF01833">
    <property type="entry name" value="TIG"/>
    <property type="match status" value="3"/>
</dbReference>
<gene>
    <name evidence="3" type="ORF">PLBR_LOCUS4483</name>
</gene>
<accession>A0A3P3YAS4</accession>
<keyword evidence="3" id="KW-0496">Mitochondrion</keyword>
<dbReference type="Proteomes" id="UP000290189">
    <property type="component" value="Unassembled WGS sequence"/>
</dbReference>
<dbReference type="EMBL" id="OVEO01000007">
    <property type="protein sequence ID" value="SPQ97268.1"/>
    <property type="molecule type" value="Genomic_DNA"/>
</dbReference>
<feature type="domain" description="IPT/TIG" evidence="2">
    <location>
        <begin position="333"/>
        <end position="419"/>
    </location>
</feature>
<dbReference type="PANTHER" id="PTHR46769">
    <property type="entry name" value="POLYCYSTIC KIDNEY AND HEPATIC DISEASE 1 (AUTOSOMAL RECESSIVE)-LIKE 1"/>
    <property type="match status" value="1"/>
</dbReference>
<protein>
    <recommendedName>
        <fullName evidence="2">IPT/TIG domain-containing protein</fullName>
    </recommendedName>
</protein>